<reference evidence="1 2" key="1">
    <citation type="journal article" date="2019" name="Int. J. Syst. Evol. Microbiol.">
        <title>The Global Catalogue of Microorganisms (GCM) 10K type strain sequencing project: providing services to taxonomists for standard genome sequencing and annotation.</title>
        <authorList>
            <consortium name="The Broad Institute Genomics Platform"/>
            <consortium name="The Broad Institute Genome Sequencing Center for Infectious Disease"/>
            <person name="Wu L."/>
            <person name="Ma J."/>
        </authorList>
    </citation>
    <scope>NUCLEOTIDE SEQUENCE [LARGE SCALE GENOMIC DNA]</scope>
    <source>
        <strain evidence="1 2">JCM 14546</strain>
    </source>
</reference>
<protein>
    <recommendedName>
        <fullName evidence="3">DNA-binding protein</fullName>
    </recommendedName>
</protein>
<accession>A0ABN2TNL3</accession>
<organism evidence="1 2">
    <name type="scientific">Brevibacterium samyangense</name>
    <dbReference type="NCBI Taxonomy" id="366888"/>
    <lineage>
        <taxon>Bacteria</taxon>
        <taxon>Bacillati</taxon>
        <taxon>Actinomycetota</taxon>
        <taxon>Actinomycetes</taxon>
        <taxon>Micrococcales</taxon>
        <taxon>Brevibacteriaceae</taxon>
        <taxon>Brevibacterium</taxon>
    </lineage>
</organism>
<name>A0ABN2TNL3_9MICO</name>
<evidence type="ECO:0008006" key="3">
    <source>
        <dbReference type="Google" id="ProtNLM"/>
    </source>
</evidence>
<gene>
    <name evidence="1" type="ORF">GCM10009755_28950</name>
</gene>
<dbReference type="Proteomes" id="UP001500755">
    <property type="component" value="Unassembled WGS sequence"/>
</dbReference>
<evidence type="ECO:0000313" key="1">
    <source>
        <dbReference type="EMBL" id="GAA2015396.1"/>
    </source>
</evidence>
<proteinExistence type="predicted"/>
<evidence type="ECO:0000313" key="2">
    <source>
        <dbReference type="Proteomes" id="UP001500755"/>
    </source>
</evidence>
<keyword evidence="2" id="KW-1185">Reference proteome</keyword>
<comment type="caution">
    <text evidence="1">The sequence shown here is derived from an EMBL/GenBank/DDBJ whole genome shotgun (WGS) entry which is preliminary data.</text>
</comment>
<sequence length="68" mass="8077">MEPNSGIWTEDEYRARHGKTKNAVRQERYMGTGPKFFHSGRRVFYRVQDVLDWEESRLQERTGEKASA</sequence>
<dbReference type="EMBL" id="BAAANO010000037">
    <property type="protein sequence ID" value="GAA2015396.1"/>
    <property type="molecule type" value="Genomic_DNA"/>
</dbReference>